<dbReference type="AlphaFoldDB" id="A0A3P7Q002"/>
<name>A0A3P7Q002_CYLGO</name>
<keyword evidence="2" id="KW-1185">Reference proteome</keyword>
<gene>
    <name evidence="1" type="ORF">CGOC_LOCUS10069</name>
</gene>
<accession>A0A3P7Q002</accession>
<proteinExistence type="predicted"/>
<dbReference type="Proteomes" id="UP000271889">
    <property type="component" value="Unassembled WGS sequence"/>
</dbReference>
<evidence type="ECO:0000313" key="1">
    <source>
        <dbReference type="EMBL" id="VDN25312.1"/>
    </source>
</evidence>
<protein>
    <submittedName>
        <fullName evidence="1">Uncharacterized protein</fullName>
    </submittedName>
</protein>
<reference evidence="1 2" key="1">
    <citation type="submission" date="2018-11" db="EMBL/GenBank/DDBJ databases">
        <authorList>
            <consortium name="Pathogen Informatics"/>
        </authorList>
    </citation>
    <scope>NUCLEOTIDE SEQUENCE [LARGE SCALE GENOMIC DNA]</scope>
</reference>
<dbReference type="EMBL" id="UYRV01109595">
    <property type="protein sequence ID" value="VDN25312.1"/>
    <property type="molecule type" value="Genomic_DNA"/>
</dbReference>
<organism evidence="1 2">
    <name type="scientific">Cylicostephanus goldi</name>
    <name type="common">Nematode worm</name>
    <dbReference type="NCBI Taxonomy" id="71465"/>
    <lineage>
        <taxon>Eukaryota</taxon>
        <taxon>Metazoa</taxon>
        <taxon>Ecdysozoa</taxon>
        <taxon>Nematoda</taxon>
        <taxon>Chromadorea</taxon>
        <taxon>Rhabditida</taxon>
        <taxon>Rhabditina</taxon>
        <taxon>Rhabditomorpha</taxon>
        <taxon>Strongyloidea</taxon>
        <taxon>Strongylidae</taxon>
        <taxon>Cylicostephanus</taxon>
    </lineage>
</organism>
<sequence>MINGAGSMRERHNGAKVNMCLDRGAIHQHYSQQSTASSTRRRPIDDVVDRFDRRYTESVDVIYQVLGGVDDH</sequence>
<evidence type="ECO:0000313" key="2">
    <source>
        <dbReference type="Proteomes" id="UP000271889"/>
    </source>
</evidence>